<dbReference type="InterPro" id="IPR005119">
    <property type="entry name" value="LysR_subst-bd"/>
</dbReference>
<dbReference type="HOGENOM" id="CLU_039613_16_3_4"/>
<dbReference type="GO" id="GO:0043565">
    <property type="term" value="F:sequence-specific DNA binding"/>
    <property type="evidence" value="ECO:0007669"/>
    <property type="project" value="TreeGrafter"/>
</dbReference>
<keyword evidence="7" id="KW-1185">Reference proteome</keyword>
<dbReference type="eggNOG" id="COG0583">
    <property type="taxonomic scope" value="Bacteria"/>
</dbReference>
<evidence type="ECO:0000256" key="4">
    <source>
        <dbReference type="ARBA" id="ARBA00023163"/>
    </source>
</evidence>
<dbReference type="PROSITE" id="PS50931">
    <property type="entry name" value="HTH_LYSR"/>
    <property type="match status" value="1"/>
</dbReference>
<dbReference type="SUPFAM" id="SSF53850">
    <property type="entry name" value="Periplasmic binding protein-like II"/>
    <property type="match status" value="1"/>
</dbReference>
<evidence type="ECO:0000256" key="2">
    <source>
        <dbReference type="ARBA" id="ARBA00023015"/>
    </source>
</evidence>
<dbReference type="InterPro" id="IPR036388">
    <property type="entry name" value="WH-like_DNA-bd_sf"/>
</dbReference>
<dbReference type="InterPro" id="IPR036390">
    <property type="entry name" value="WH_DNA-bd_sf"/>
</dbReference>
<gene>
    <name evidence="6" type="ordered locus">CFU_2790</name>
</gene>
<dbReference type="GO" id="GO:0003700">
    <property type="term" value="F:DNA-binding transcription factor activity"/>
    <property type="evidence" value="ECO:0007669"/>
    <property type="project" value="InterPro"/>
</dbReference>
<keyword evidence="4" id="KW-0804">Transcription</keyword>
<dbReference type="KEGG" id="cfu:CFU_2790"/>
<evidence type="ECO:0000259" key="5">
    <source>
        <dbReference type="PROSITE" id="PS50931"/>
    </source>
</evidence>
<dbReference type="Pfam" id="PF00126">
    <property type="entry name" value="HTH_1"/>
    <property type="match status" value="1"/>
</dbReference>
<dbReference type="AlphaFoldDB" id="G0A9J3"/>
<dbReference type="InterPro" id="IPR000847">
    <property type="entry name" value="LysR_HTH_N"/>
</dbReference>
<evidence type="ECO:0000256" key="3">
    <source>
        <dbReference type="ARBA" id="ARBA00023125"/>
    </source>
</evidence>
<dbReference type="Gene3D" id="3.40.190.290">
    <property type="match status" value="1"/>
</dbReference>
<reference evidence="6 7" key="2">
    <citation type="journal article" date="2006" name="J. Microbiol. Methods">
        <title>Genomic flank-sequencing of plasposon insertion sites for rapid identification of functional genes.</title>
        <authorList>
            <person name="Leveau J.H."/>
            <person name="Gerards S."/>
            <person name="Fritsche K."/>
            <person name="Zondag G."/>
            <person name="van Veen J.A."/>
        </authorList>
    </citation>
    <scope>NUCLEOTIDE SEQUENCE [LARGE SCALE GENOMIC DNA]</scope>
    <source>
        <strain evidence="6 7">Ter331</strain>
    </source>
</reference>
<keyword evidence="2" id="KW-0805">Transcription regulation</keyword>
<comment type="similarity">
    <text evidence="1">Belongs to the LysR transcriptional regulatory family.</text>
</comment>
<evidence type="ECO:0000313" key="6">
    <source>
        <dbReference type="EMBL" id="AEK62616.1"/>
    </source>
</evidence>
<dbReference type="Gene3D" id="1.10.10.10">
    <property type="entry name" value="Winged helix-like DNA-binding domain superfamily/Winged helix DNA-binding domain"/>
    <property type="match status" value="1"/>
</dbReference>
<dbReference type="SUPFAM" id="SSF46785">
    <property type="entry name" value="Winged helix' DNA-binding domain"/>
    <property type="match status" value="1"/>
</dbReference>
<dbReference type="Pfam" id="PF03466">
    <property type="entry name" value="LysR_substrate"/>
    <property type="match status" value="1"/>
</dbReference>
<sequence>MSVSMFWLLDYCYVNQALPICQTAGWTELGKWVRIVDTIQPRTTIAAMDRLEALRLFTHIVDLGSFTKAAGVLEIPRATATHAMKELELRLGTRLLERTTRNVKPTLDGRAFYERCCRILADVEDAETSLDTSAANPGGVLRLGLHGTHATWIILPRLAEFRERYPRLNIAISSGDRLVDLVGEGIDCVVRVGIPKDSSLIARRLASLPEVICASPEYLERCGTPLVPEDLAAHQAVGFFTRNHNIQYPFTLLRNGQAEEYKAGSWIAVDSADSYTQCALQGFGLIQVPRFRVEQYLQSGRLVAVLGDWACPELPVLALYPSHHQLSPRVKVFVDWVVQVYAEYFAGQA</sequence>
<dbReference type="STRING" id="1005048.CFU_2790"/>
<reference evidence="6 7" key="1">
    <citation type="journal article" date="2004" name="Environ. Microbiol.">
        <title>Phylogeny-function analysis of (meta)genomic libraries: screening for expression of ribosomal RNA genes by large-insert library fluorescent in situ hybridization (LIL-FISH).</title>
        <authorList>
            <person name="Leveau J.H."/>
            <person name="Gerards S."/>
            <person name="de Boer W."/>
            <person name="van Veen J.A."/>
        </authorList>
    </citation>
    <scope>NUCLEOTIDE SEQUENCE [LARGE SCALE GENOMIC DNA]</scope>
    <source>
        <strain evidence="6 7">Ter331</strain>
    </source>
</reference>
<name>G0A9J3_COLFT</name>
<reference evidence="6 7" key="3">
    <citation type="journal article" date="2008" name="FEMS Microbiol. Ecol.">
        <title>Identification and characterization of genes underlying chitinolysis in Collimonas fungivorans Ter331.</title>
        <authorList>
            <person name="Fritsche K."/>
            <person name="de Boer W."/>
            <person name="Gerards S."/>
            <person name="van den Berg M."/>
            <person name="van Veen J.A."/>
            <person name="Leveau J.H."/>
        </authorList>
    </citation>
    <scope>NUCLEOTIDE SEQUENCE [LARGE SCALE GENOMIC DNA]</scope>
    <source>
        <strain evidence="6 7">Ter331</strain>
    </source>
</reference>
<dbReference type="GO" id="GO:0006351">
    <property type="term" value="P:DNA-templated transcription"/>
    <property type="evidence" value="ECO:0007669"/>
    <property type="project" value="TreeGrafter"/>
</dbReference>
<dbReference type="Proteomes" id="UP000008392">
    <property type="component" value="Chromosome"/>
</dbReference>
<keyword evidence="3" id="KW-0238">DNA-binding</keyword>
<accession>G0A9J3</accession>
<reference evidence="6 7" key="5">
    <citation type="journal article" date="2011" name="ISME J.">
        <title>Dual transcriptional profiling of a bacterial/fungal confrontation: Collimonas fungivorans versus Aspergillus niger.</title>
        <authorList>
            <person name="Mela F."/>
            <person name="Fritsche K."/>
            <person name="de Boer W."/>
            <person name="van Veen J.A."/>
            <person name="de Graaff L.H."/>
            <person name="van den Berg M."/>
            <person name="Leveau J.H."/>
        </authorList>
    </citation>
    <scope>NUCLEOTIDE SEQUENCE [LARGE SCALE GENOMIC DNA]</scope>
    <source>
        <strain evidence="6 7">Ter331</strain>
    </source>
</reference>
<feature type="domain" description="HTH lysR-type" evidence="5">
    <location>
        <begin position="49"/>
        <end position="106"/>
    </location>
</feature>
<proteinExistence type="inferred from homology"/>
<dbReference type="PANTHER" id="PTHR30537:SF72">
    <property type="entry name" value="LYSR FAMILY TRANSCRIPTIONAL REGULATOR"/>
    <property type="match status" value="1"/>
</dbReference>
<dbReference type="PANTHER" id="PTHR30537">
    <property type="entry name" value="HTH-TYPE TRANSCRIPTIONAL REGULATOR"/>
    <property type="match status" value="1"/>
</dbReference>
<dbReference type="FunFam" id="3.40.190.290:FF:000001">
    <property type="entry name" value="Transcriptional regulator, LysR family"/>
    <property type="match status" value="1"/>
</dbReference>
<protein>
    <submittedName>
        <fullName evidence="6">Transcriptional regulator, LysR-family</fullName>
    </submittedName>
</protein>
<reference evidence="7" key="6">
    <citation type="submission" date="2011-05" db="EMBL/GenBank/DDBJ databases">
        <title>Complete sequence of Collimonas fungivorans Ter331.</title>
        <authorList>
            <person name="Leveau J.H."/>
        </authorList>
    </citation>
    <scope>NUCLEOTIDE SEQUENCE [LARGE SCALE GENOMIC DNA]</scope>
    <source>
        <strain evidence="7">Ter331</strain>
    </source>
</reference>
<dbReference type="FunFam" id="1.10.10.10:FF:000001">
    <property type="entry name" value="LysR family transcriptional regulator"/>
    <property type="match status" value="1"/>
</dbReference>
<dbReference type="EMBL" id="CP002745">
    <property type="protein sequence ID" value="AEK62616.1"/>
    <property type="molecule type" value="Genomic_DNA"/>
</dbReference>
<evidence type="ECO:0000256" key="1">
    <source>
        <dbReference type="ARBA" id="ARBA00009437"/>
    </source>
</evidence>
<evidence type="ECO:0000313" key="7">
    <source>
        <dbReference type="Proteomes" id="UP000008392"/>
    </source>
</evidence>
<organism evidence="6 7">
    <name type="scientific">Collimonas fungivorans (strain Ter331)</name>
    <dbReference type="NCBI Taxonomy" id="1005048"/>
    <lineage>
        <taxon>Bacteria</taxon>
        <taxon>Pseudomonadati</taxon>
        <taxon>Pseudomonadota</taxon>
        <taxon>Betaproteobacteria</taxon>
        <taxon>Burkholderiales</taxon>
        <taxon>Oxalobacteraceae</taxon>
        <taxon>Collimonas</taxon>
    </lineage>
</organism>
<reference evidence="6 7" key="4">
    <citation type="journal article" date="2010" name="Environ. Microbiol.">
        <title>The bacterial genus Collimonas: mycophagy, weathering and other adaptive solutions to life in oligotrophic soil environments.</title>
        <authorList>
            <person name="Leveau J.H."/>
            <person name="Uroz S."/>
            <person name="de Boer W."/>
        </authorList>
    </citation>
    <scope>NUCLEOTIDE SEQUENCE [LARGE SCALE GENOMIC DNA]</scope>
    <source>
        <strain evidence="6 7">Ter331</strain>
    </source>
</reference>
<dbReference type="CDD" id="cd08472">
    <property type="entry name" value="PBP2_CrgA_like_3"/>
    <property type="match status" value="1"/>
</dbReference>
<dbReference type="InterPro" id="IPR058163">
    <property type="entry name" value="LysR-type_TF_proteobact-type"/>
</dbReference>